<dbReference type="Proteomes" id="UP001589896">
    <property type="component" value="Unassembled WGS sequence"/>
</dbReference>
<evidence type="ECO:0000313" key="3">
    <source>
        <dbReference type="Proteomes" id="UP001589896"/>
    </source>
</evidence>
<dbReference type="Gene3D" id="1.10.3290.10">
    <property type="entry name" value="Fido-like domain"/>
    <property type="match status" value="1"/>
</dbReference>
<gene>
    <name evidence="2" type="ORF">ACFFGH_18415</name>
</gene>
<keyword evidence="3" id="KW-1185">Reference proteome</keyword>
<protein>
    <submittedName>
        <fullName evidence="2">Fic family protein</fullName>
    </submittedName>
</protein>
<dbReference type="Pfam" id="PF13784">
    <property type="entry name" value="Fic_N"/>
    <property type="match status" value="1"/>
</dbReference>
<dbReference type="PANTHER" id="PTHR13504:SF38">
    <property type="entry name" value="FIDO DOMAIN-CONTAINING PROTEIN"/>
    <property type="match status" value="1"/>
</dbReference>
<dbReference type="Pfam" id="PF02661">
    <property type="entry name" value="Fic"/>
    <property type="match status" value="1"/>
</dbReference>
<dbReference type="PROSITE" id="PS51459">
    <property type="entry name" value="FIDO"/>
    <property type="match status" value="1"/>
</dbReference>
<organism evidence="2 3">
    <name type="scientific">Lysobacter korlensis</name>
    <dbReference type="NCBI Taxonomy" id="553636"/>
    <lineage>
        <taxon>Bacteria</taxon>
        <taxon>Pseudomonadati</taxon>
        <taxon>Pseudomonadota</taxon>
        <taxon>Gammaproteobacteria</taxon>
        <taxon>Lysobacterales</taxon>
        <taxon>Lysobacteraceae</taxon>
        <taxon>Lysobacter</taxon>
    </lineage>
</organism>
<dbReference type="InterPro" id="IPR036597">
    <property type="entry name" value="Fido-like_dom_sf"/>
</dbReference>
<dbReference type="InterPro" id="IPR025758">
    <property type="entry name" value="Fic/DOC_N"/>
</dbReference>
<dbReference type="SUPFAM" id="SSF140931">
    <property type="entry name" value="Fic-like"/>
    <property type="match status" value="1"/>
</dbReference>
<dbReference type="RefSeq" id="WP_386670928.1">
    <property type="nucleotide sequence ID" value="NZ_JBHLTG010000004.1"/>
</dbReference>
<reference evidence="2 3" key="1">
    <citation type="submission" date="2024-09" db="EMBL/GenBank/DDBJ databases">
        <authorList>
            <person name="Sun Q."/>
            <person name="Mori K."/>
        </authorList>
    </citation>
    <scope>NUCLEOTIDE SEQUENCE [LARGE SCALE GENOMIC DNA]</scope>
    <source>
        <strain evidence="2 3">KCTC 23076</strain>
    </source>
</reference>
<proteinExistence type="predicted"/>
<name>A0ABV6RS58_9GAMM</name>
<feature type="domain" description="Fido" evidence="1">
    <location>
        <begin position="100"/>
        <end position="253"/>
    </location>
</feature>
<evidence type="ECO:0000313" key="2">
    <source>
        <dbReference type="EMBL" id="MFC0679818.1"/>
    </source>
</evidence>
<dbReference type="InterPro" id="IPR003812">
    <property type="entry name" value="Fido"/>
</dbReference>
<dbReference type="PANTHER" id="PTHR13504">
    <property type="entry name" value="FIDO DOMAIN-CONTAINING PROTEIN DDB_G0283145"/>
    <property type="match status" value="1"/>
</dbReference>
<dbReference type="InterPro" id="IPR040198">
    <property type="entry name" value="Fido_containing"/>
</dbReference>
<comment type="caution">
    <text evidence="2">The sequence shown here is derived from an EMBL/GenBank/DDBJ whole genome shotgun (WGS) entry which is preliminary data.</text>
</comment>
<accession>A0ABV6RS58</accession>
<sequence length="357" mass="39318">MDLDGTAVASLNAAASALGELKGSLADRPNADLLTRTLARREAVQSSQIEGTKSELRDVLAYEVTRSSDGSAPDVVVTERYVEALQLGLDAVRERGRAGIDLNLVRAMHAHLMQDEPESFPKGHYRDRQVWIGGSARIEDATFVPAPPSMIAPGMRELEASMLQYAPREHEALRLPPLQQLAIAHAQFETIHPFVDGNGRVGRLLMPLILAAEGYPPLYLSGALLRNRTGYYNALNQVQVRGNWSPWITLACRAVVESTQDAIAIARDFDAMLEGWGTRLQKFRIDSVARRLAPLLLGHPVVDAARVAQLMNVSDRSARTGIDALVDGGILYLQKERKRNRVWEARALIDRLNKAPP</sequence>
<evidence type="ECO:0000259" key="1">
    <source>
        <dbReference type="PROSITE" id="PS51459"/>
    </source>
</evidence>
<dbReference type="EMBL" id="JBHLTG010000004">
    <property type="protein sequence ID" value="MFC0679818.1"/>
    <property type="molecule type" value="Genomic_DNA"/>
</dbReference>